<dbReference type="NCBIfam" id="TIGR02522">
    <property type="entry name" value="pilus_cpaD"/>
    <property type="match status" value="1"/>
</dbReference>
<proteinExistence type="predicted"/>
<dbReference type="Proteomes" id="UP000003250">
    <property type="component" value="Unassembled WGS sequence"/>
</dbReference>
<evidence type="ECO:0000313" key="2">
    <source>
        <dbReference type="Proteomes" id="UP000003250"/>
    </source>
</evidence>
<dbReference type="RefSeq" id="WP_008834041.1">
    <property type="nucleotide sequence ID" value="NZ_AHAM01000021.1"/>
</dbReference>
<gene>
    <name evidence="1" type="ORF">MAXJ12_01921</name>
</gene>
<dbReference type="InterPro" id="IPR019027">
    <property type="entry name" value="Pilus_biogenesis_CpaD-related"/>
</dbReference>
<keyword evidence="2" id="KW-1185">Reference proteome</keyword>
<accession>H0HJS9</accession>
<dbReference type="OrthoDB" id="9802674at2"/>
<protein>
    <submittedName>
        <fullName evidence="1">Pilus assembly protein cpaD</fullName>
    </submittedName>
</protein>
<name>H0HJS9_9HYPH</name>
<dbReference type="AlphaFoldDB" id="H0HJS9"/>
<reference evidence="1 2" key="1">
    <citation type="journal article" date="2012" name="J. Bacteriol.">
        <title>Draft Genome Sequence of Mesorhizobium alhagi CCNWXJ12-2T, a Novel Salt-Resistant Species Isolated from the Desert of Northwestern China.</title>
        <authorList>
            <person name="Zhou M."/>
            <person name="Chen W."/>
            <person name="Chen H."/>
            <person name="Wei G."/>
        </authorList>
    </citation>
    <scope>NUCLEOTIDE SEQUENCE [LARGE SCALE GENOMIC DNA]</scope>
    <source>
        <strain evidence="1 2">CCNWXJ12-2</strain>
    </source>
</reference>
<evidence type="ECO:0000313" key="1">
    <source>
        <dbReference type="EMBL" id="EHK58992.1"/>
    </source>
</evidence>
<dbReference type="Pfam" id="PF09476">
    <property type="entry name" value="Pilus_CpaD"/>
    <property type="match status" value="1"/>
</dbReference>
<dbReference type="PATRIC" id="fig|1107882.3.peg.381"/>
<sequence length="246" mass="26362">MSKAAFKNRTDAARKGVSPTRIRRPAVSILGVAALALLAGCAMGQRDSVVVGSIPDDYRTNHPIVIAEKDQVIDLPVAASDRGMTAGQRASLEGFFADYDRSAAPPVSILVPVGAANDIAASHAGNDFARLAKANGIPDSRILISSYQAPSPEISAPVRVAYTAMKAQTGKCGRWPEDILESTENKHYANFGCSYQNNLAAQIANPSDLLGPRKQTTIDAERRGIVIDDYRNAPVFAPPQRREVEY</sequence>
<organism evidence="1 2">
    <name type="scientific">Mesorhizobium alhagi CCNWXJ12-2</name>
    <dbReference type="NCBI Taxonomy" id="1107882"/>
    <lineage>
        <taxon>Bacteria</taxon>
        <taxon>Pseudomonadati</taxon>
        <taxon>Pseudomonadota</taxon>
        <taxon>Alphaproteobacteria</taxon>
        <taxon>Hyphomicrobiales</taxon>
        <taxon>Phyllobacteriaceae</taxon>
        <taxon>Allomesorhizobium</taxon>
    </lineage>
</organism>
<dbReference type="EMBL" id="AHAM01000021">
    <property type="protein sequence ID" value="EHK58992.1"/>
    <property type="molecule type" value="Genomic_DNA"/>
</dbReference>
<dbReference type="InterPro" id="IPR013361">
    <property type="entry name" value="Pilus_CpaD"/>
</dbReference>